<dbReference type="Proteomes" id="UP000240987">
    <property type="component" value="Unassembled WGS sequence"/>
</dbReference>
<accession>A0A2T3J8Z9</accession>
<dbReference type="InterPro" id="IPR011990">
    <property type="entry name" value="TPR-like_helical_dom_sf"/>
</dbReference>
<dbReference type="Gene3D" id="1.25.40.10">
    <property type="entry name" value="Tetratricopeptide repeat domain"/>
    <property type="match status" value="2"/>
</dbReference>
<evidence type="ECO:0000256" key="3">
    <source>
        <dbReference type="PROSITE-ProRule" id="PRU00339"/>
    </source>
</evidence>
<keyword evidence="6" id="KW-1185">Reference proteome</keyword>
<dbReference type="SMART" id="SM00028">
    <property type="entry name" value="TPR"/>
    <property type="match status" value="5"/>
</dbReference>
<evidence type="ECO:0000256" key="1">
    <source>
        <dbReference type="ARBA" id="ARBA00022737"/>
    </source>
</evidence>
<reference evidence="5 6" key="1">
    <citation type="submission" date="2018-01" db="EMBL/GenBank/DDBJ databases">
        <title>Whole genome sequencing of Histamine producing bacteria.</title>
        <authorList>
            <person name="Butler K."/>
        </authorList>
    </citation>
    <scope>NUCLEOTIDE SEQUENCE [LARGE SCALE GENOMIC DNA]</scope>
    <source>
        <strain evidence="5 6">JCM 12947</strain>
    </source>
</reference>
<evidence type="ECO:0000313" key="6">
    <source>
        <dbReference type="Proteomes" id="UP000240987"/>
    </source>
</evidence>
<dbReference type="PROSITE" id="PS51257">
    <property type="entry name" value="PROKAR_LIPOPROTEIN"/>
    <property type="match status" value="1"/>
</dbReference>
<keyword evidence="4" id="KW-0732">Signal</keyword>
<keyword evidence="1" id="KW-0677">Repeat</keyword>
<protein>
    <submittedName>
        <fullName evidence="5">Flp pilus assembly protein TadD</fullName>
    </submittedName>
</protein>
<name>A0A2T3J8Z9_9GAMM</name>
<gene>
    <name evidence="5" type="ORF">C9J12_23470</name>
</gene>
<dbReference type="InterPro" id="IPR019734">
    <property type="entry name" value="TPR_rpt"/>
</dbReference>
<proteinExistence type="predicted"/>
<dbReference type="PROSITE" id="PS50005">
    <property type="entry name" value="TPR"/>
    <property type="match status" value="2"/>
</dbReference>
<feature type="repeat" description="TPR" evidence="3">
    <location>
        <begin position="97"/>
        <end position="130"/>
    </location>
</feature>
<evidence type="ECO:0000256" key="4">
    <source>
        <dbReference type="SAM" id="SignalP"/>
    </source>
</evidence>
<comment type="caution">
    <text evidence="5">The sequence shown here is derived from an EMBL/GenBank/DDBJ whole genome shotgun (WGS) entry which is preliminary data.</text>
</comment>
<sequence length="361" mass="40954">MTTFRKKTYHFILLSILAPLILLGCASNEVTVETTNPNFDHELYDGKATLGLNGDFPPASAAEAIARGDQAYRSKDTDLALYEYIRALNFPVQENIDQAYYKIGYIHQQRGNYELAQVAYNRAVIIKDDNIQYAAALGIIELKQGEQKNAEKQLLRAIRMDQQRFKNETWDPTKPDFVQQLKINQTSPLNAYIAYAVIKDLNARHTEAQALYQACLRINHKSRQALTNLGYSYYLSGDLKQAEVINRRATTIYQTDKRAWSNLGLVYIRSKRYSDALDALQNVMPVAEALNDIGYFTMLEGDYEAAVSYLERAINASPTYYAKAHHNLKQAKKRQIASPPVKLTNKWGNEQSQATVYSVGN</sequence>
<organism evidence="5 6">
    <name type="scientific">Photobacterium frigidiphilum</name>
    <dbReference type="NCBI Taxonomy" id="264736"/>
    <lineage>
        <taxon>Bacteria</taxon>
        <taxon>Pseudomonadati</taxon>
        <taxon>Pseudomonadota</taxon>
        <taxon>Gammaproteobacteria</taxon>
        <taxon>Vibrionales</taxon>
        <taxon>Vibrionaceae</taxon>
        <taxon>Photobacterium</taxon>
    </lineage>
</organism>
<dbReference type="OrthoDB" id="1668776at2"/>
<dbReference type="Pfam" id="PF13181">
    <property type="entry name" value="TPR_8"/>
    <property type="match status" value="2"/>
</dbReference>
<feature type="chain" id="PRO_5015588350" evidence="4">
    <location>
        <begin position="27"/>
        <end position="361"/>
    </location>
</feature>
<dbReference type="AlphaFoldDB" id="A0A2T3J8Z9"/>
<evidence type="ECO:0000313" key="5">
    <source>
        <dbReference type="EMBL" id="PSU45267.1"/>
    </source>
</evidence>
<evidence type="ECO:0000256" key="2">
    <source>
        <dbReference type="ARBA" id="ARBA00022803"/>
    </source>
</evidence>
<dbReference type="SUPFAM" id="SSF48452">
    <property type="entry name" value="TPR-like"/>
    <property type="match status" value="1"/>
</dbReference>
<keyword evidence="2 3" id="KW-0802">TPR repeat</keyword>
<feature type="signal peptide" evidence="4">
    <location>
        <begin position="1"/>
        <end position="26"/>
    </location>
</feature>
<dbReference type="RefSeq" id="WP_107244918.1">
    <property type="nucleotide sequence ID" value="NZ_PYMJ01000033.1"/>
</dbReference>
<dbReference type="PANTHER" id="PTHR44186">
    <property type="match status" value="1"/>
</dbReference>
<dbReference type="EMBL" id="PYMJ01000033">
    <property type="protein sequence ID" value="PSU45267.1"/>
    <property type="molecule type" value="Genomic_DNA"/>
</dbReference>
<feature type="repeat" description="TPR" evidence="3">
    <location>
        <begin position="287"/>
        <end position="320"/>
    </location>
</feature>
<dbReference type="PANTHER" id="PTHR44186:SF1">
    <property type="entry name" value="BARDET-BIEDL SYNDROME 4 PROTEIN"/>
    <property type="match status" value="1"/>
</dbReference>